<name>A0A7L0IE43_AREIN</name>
<dbReference type="PANTHER" id="PTHR14894">
    <property type="entry name" value="CDK5 REGULATORY SUBUNIT-ASSOCIATED PROTEIN 3"/>
    <property type="match status" value="1"/>
</dbReference>
<dbReference type="EMBL" id="VXAK01041368">
    <property type="protein sequence ID" value="NXK29673.1"/>
    <property type="molecule type" value="Genomic_DNA"/>
</dbReference>
<dbReference type="Proteomes" id="UP000541811">
    <property type="component" value="Unassembled WGS sequence"/>
</dbReference>
<evidence type="ECO:0000313" key="3">
    <source>
        <dbReference type="Proteomes" id="UP000541811"/>
    </source>
</evidence>
<accession>A0A7L0IE43</accession>
<comment type="caution">
    <text evidence="2">The sequence shown here is derived from an EMBL/GenBank/DDBJ whole genome shotgun (WGS) entry which is preliminary data.</text>
</comment>
<feature type="non-terminal residue" evidence="2">
    <location>
        <position position="1"/>
    </location>
</feature>
<dbReference type="Pfam" id="PF05600">
    <property type="entry name" value="CDK5RAP3"/>
    <property type="match status" value="1"/>
</dbReference>
<comment type="similarity">
    <text evidence="1">Belongs to the CDK5RAP3 family.</text>
</comment>
<dbReference type="GO" id="GO:0007346">
    <property type="term" value="P:regulation of mitotic cell cycle"/>
    <property type="evidence" value="ECO:0007669"/>
    <property type="project" value="TreeGrafter"/>
</dbReference>
<dbReference type="AlphaFoldDB" id="A0A7L0IE43"/>
<reference evidence="2 3" key="1">
    <citation type="submission" date="2019-09" db="EMBL/GenBank/DDBJ databases">
        <title>Bird 10,000 Genomes (B10K) Project - Family phase.</title>
        <authorList>
            <person name="Zhang G."/>
        </authorList>
    </citation>
    <scope>NUCLEOTIDE SEQUENCE [LARGE SCALE GENOMIC DNA]</scope>
    <source>
        <strain evidence="2">B10K-DU-005-73</strain>
        <tissue evidence="2">Liver</tissue>
    </source>
</reference>
<organism evidence="2 3">
    <name type="scientific">Arenaria interpres</name>
    <name type="common">Ruddy turnstone</name>
    <name type="synonym">Tringa interpres</name>
    <dbReference type="NCBI Taxonomy" id="54971"/>
    <lineage>
        <taxon>Eukaryota</taxon>
        <taxon>Metazoa</taxon>
        <taxon>Chordata</taxon>
        <taxon>Craniata</taxon>
        <taxon>Vertebrata</taxon>
        <taxon>Euteleostomi</taxon>
        <taxon>Archelosauria</taxon>
        <taxon>Archosauria</taxon>
        <taxon>Dinosauria</taxon>
        <taxon>Saurischia</taxon>
        <taxon>Theropoda</taxon>
        <taxon>Coelurosauria</taxon>
        <taxon>Aves</taxon>
        <taxon>Neognathae</taxon>
        <taxon>Neoaves</taxon>
        <taxon>Charadriiformes</taxon>
        <taxon>Scolopacidae</taxon>
        <taxon>Arenaria</taxon>
    </lineage>
</organism>
<dbReference type="InterPro" id="IPR008491">
    <property type="entry name" value="CDK5RAP3"/>
</dbReference>
<proteinExistence type="inferred from homology"/>
<evidence type="ECO:0000313" key="2">
    <source>
        <dbReference type="EMBL" id="NXK29673.1"/>
    </source>
</evidence>
<protein>
    <submittedName>
        <fullName evidence="2">CK5P3 protein</fullName>
    </submittedName>
</protein>
<keyword evidence="3" id="KW-1185">Reference proteome</keyword>
<sequence length="66" mass="7701">LSPNRYVDRVSELLRQKLKQAELLLAKKEVMSQKRQEALAEQGSLEPKLDRLLEKTKELQKLVREG</sequence>
<evidence type="ECO:0000256" key="1">
    <source>
        <dbReference type="ARBA" id="ARBA00007478"/>
    </source>
</evidence>
<feature type="non-terminal residue" evidence="2">
    <location>
        <position position="66"/>
    </location>
</feature>
<dbReference type="GO" id="GO:0012505">
    <property type="term" value="C:endomembrane system"/>
    <property type="evidence" value="ECO:0007669"/>
    <property type="project" value="TreeGrafter"/>
</dbReference>
<dbReference type="PANTHER" id="PTHR14894:SF0">
    <property type="entry name" value="CDK5 REGULATORY SUBUNIT-ASSOCIATED PROTEIN 3"/>
    <property type="match status" value="1"/>
</dbReference>
<gene>
    <name evidence="2" type="primary">Cdk5rap3_1</name>
    <name evidence="2" type="ORF">AREINT_R14766</name>
</gene>